<dbReference type="GO" id="GO:0006284">
    <property type="term" value="P:base-excision repair"/>
    <property type="evidence" value="ECO:0007669"/>
    <property type="project" value="InterPro"/>
</dbReference>
<dbReference type="PROSITE" id="PS51066">
    <property type="entry name" value="ZF_FPG_2"/>
    <property type="match status" value="1"/>
</dbReference>
<comment type="cofactor">
    <cofactor evidence="2">
        <name>Zn(2+)</name>
        <dbReference type="ChEBI" id="CHEBI:29105"/>
    </cofactor>
</comment>
<evidence type="ECO:0000256" key="10">
    <source>
        <dbReference type="ARBA" id="ARBA00023204"/>
    </source>
</evidence>
<dbReference type="Gene3D" id="3.20.190.10">
    <property type="entry name" value="MutM-like, N-terminal"/>
    <property type="match status" value="1"/>
</dbReference>
<evidence type="ECO:0000313" key="19">
    <source>
        <dbReference type="EMBL" id="NYH91421.1"/>
    </source>
</evidence>
<dbReference type="InterPro" id="IPR035937">
    <property type="entry name" value="FPG_N"/>
</dbReference>
<evidence type="ECO:0000259" key="17">
    <source>
        <dbReference type="PROSITE" id="PS51066"/>
    </source>
</evidence>
<evidence type="ECO:0000256" key="6">
    <source>
        <dbReference type="ARBA" id="ARBA00022771"/>
    </source>
</evidence>
<proteinExistence type="inferred from homology"/>
<evidence type="ECO:0000256" key="1">
    <source>
        <dbReference type="ARBA" id="ARBA00001668"/>
    </source>
</evidence>
<evidence type="ECO:0000313" key="20">
    <source>
        <dbReference type="Proteomes" id="UP000579605"/>
    </source>
</evidence>
<evidence type="ECO:0000256" key="11">
    <source>
        <dbReference type="ARBA" id="ARBA00023239"/>
    </source>
</evidence>
<evidence type="ECO:0000256" key="12">
    <source>
        <dbReference type="ARBA" id="ARBA00023268"/>
    </source>
</evidence>
<keyword evidence="11 19" id="KW-0456">Lyase</keyword>
<comment type="similarity">
    <text evidence="3">Belongs to the FPG family.</text>
</comment>
<dbReference type="Proteomes" id="UP000579605">
    <property type="component" value="Unassembled WGS sequence"/>
</dbReference>
<dbReference type="EC" id="3.2.2.23" evidence="19"/>
<dbReference type="Pfam" id="PF06831">
    <property type="entry name" value="H2TH"/>
    <property type="match status" value="1"/>
</dbReference>
<dbReference type="Pfam" id="PF01149">
    <property type="entry name" value="Fapy_DNA_glyco"/>
    <property type="match status" value="1"/>
</dbReference>
<dbReference type="Pfam" id="PF06827">
    <property type="entry name" value="zf-FPG_IleRS"/>
    <property type="match status" value="1"/>
</dbReference>
<evidence type="ECO:0000256" key="15">
    <source>
        <dbReference type="PROSITE-ProRule" id="PRU00391"/>
    </source>
</evidence>
<comment type="catalytic activity">
    <reaction evidence="14">
        <text>2'-deoxyribonucleotide-(2'-deoxyribose 5'-phosphate)-2'-deoxyribonucleotide-DNA = a 3'-end 2'-deoxyribonucleotide-(2,3-dehydro-2,3-deoxyribose 5'-phosphate)-DNA + a 5'-end 5'-phospho-2'-deoxyribonucleoside-DNA + H(+)</text>
        <dbReference type="Rhea" id="RHEA:66592"/>
        <dbReference type="Rhea" id="RHEA-COMP:13180"/>
        <dbReference type="Rhea" id="RHEA-COMP:16897"/>
        <dbReference type="Rhea" id="RHEA-COMP:17067"/>
        <dbReference type="ChEBI" id="CHEBI:15378"/>
        <dbReference type="ChEBI" id="CHEBI:136412"/>
        <dbReference type="ChEBI" id="CHEBI:157695"/>
        <dbReference type="ChEBI" id="CHEBI:167181"/>
        <dbReference type="EC" id="4.2.99.18"/>
    </reaction>
</comment>
<keyword evidence="13 19" id="KW-0326">Glycosidase</keyword>
<dbReference type="AlphaFoldDB" id="A0A852ZE18"/>
<feature type="domain" description="FPG-type" evidence="17">
    <location>
        <begin position="240"/>
        <end position="273"/>
    </location>
</feature>
<dbReference type="GO" id="GO:0003684">
    <property type="term" value="F:damaged DNA binding"/>
    <property type="evidence" value="ECO:0007669"/>
    <property type="project" value="InterPro"/>
</dbReference>
<dbReference type="SUPFAM" id="SSF46946">
    <property type="entry name" value="S13-like H2TH domain"/>
    <property type="match status" value="1"/>
</dbReference>
<dbReference type="EC" id="4.2.99.18" evidence="19"/>
<dbReference type="GO" id="GO:0140078">
    <property type="term" value="F:class I DNA-(apurinic or apyrimidinic site) endonuclease activity"/>
    <property type="evidence" value="ECO:0007669"/>
    <property type="project" value="UniProtKB-EC"/>
</dbReference>
<dbReference type="GO" id="GO:0008270">
    <property type="term" value="F:zinc ion binding"/>
    <property type="evidence" value="ECO:0007669"/>
    <property type="project" value="UniProtKB-KW"/>
</dbReference>
<dbReference type="InterPro" id="IPR015886">
    <property type="entry name" value="H2TH_FPG"/>
</dbReference>
<keyword evidence="12" id="KW-0511">Multifunctional enzyme</keyword>
<dbReference type="InterPro" id="IPR012319">
    <property type="entry name" value="FPG_cat"/>
</dbReference>
<dbReference type="SUPFAM" id="SSF57716">
    <property type="entry name" value="Glucocorticoid receptor-like (DNA-binding domain)"/>
    <property type="match status" value="1"/>
</dbReference>
<dbReference type="GO" id="GO:0034039">
    <property type="term" value="F:8-oxo-7,8-dihydroguanine DNA N-glycosylase activity"/>
    <property type="evidence" value="ECO:0007669"/>
    <property type="project" value="TreeGrafter"/>
</dbReference>
<keyword evidence="9" id="KW-0238">DNA-binding</keyword>
<reference evidence="19 20" key="1">
    <citation type="submission" date="2020-07" db="EMBL/GenBank/DDBJ databases">
        <title>Sequencing the genomes of 1000 actinobacteria strains.</title>
        <authorList>
            <person name="Klenk H.-P."/>
        </authorList>
    </citation>
    <scope>NUCLEOTIDE SEQUENCE [LARGE SCALE GENOMIC DNA]</scope>
    <source>
        <strain evidence="19 20">DSM 18448</strain>
    </source>
</reference>
<evidence type="ECO:0000256" key="9">
    <source>
        <dbReference type="ARBA" id="ARBA00023125"/>
    </source>
</evidence>
<dbReference type="SMART" id="SM00898">
    <property type="entry name" value="Fapy_DNA_glyco"/>
    <property type="match status" value="1"/>
</dbReference>
<sequence>MPELPDVEGFRRVLSDHVVGARVESVHVADEGVLRGVSGRAFRREVAGATLTSPHRHGKWLVLPLARSGRAVHRHDDPSVVFHFGMTGGLSWVPAERVEGEPRHRHDRVVVRTAAGELRFRDMRKLQGIRLATDDHAVDVLLGGLGPDAATVTAGEFRKQVRPLRRQLKPALMDQTVLAGLGNLLVDETLWRAGLRPDQATADLDAATLNRVHARMRTVVRHSARHGRVPAHPSWLTGHRDRGQDQTCPRCGTPLRRGRVGGRTTVWCPHCQPG</sequence>
<evidence type="ECO:0000259" key="18">
    <source>
        <dbReference type="PROSITE" id="PS51068"/>
    </source>
</evidence>
<dbReference type="PROSITE" id="PS01242">
    <property type="entry name" value="ZF_FPG_1"/>
    <property type="match status" value="1"/>
</dbReference>
<dbReference type="InterPro" id="IPR010979">
    <property type="entry name" value="Ribosomal_uS13-like_H2TH"/>
</dbReference>
<feature type="region of interest" description="Disordered" evidence="16">
    <location>
        <begin position="223"/>
        <end position="246"/>
    </location>
</feature>
<dbReference type="RefSeq" id="WP_179789003.1">
    <property type="nucleotide sequence ID" value="NZ_BAAARR010000037.1"/>
</dbReference>
<dbReference type="PANTHER" id="PTHR22993:SF9">
    <property type="entry name" value="FORMAMIDOPYRIMIDINE-DNA GLYCOSYLASE"/>
    <property type="match status" value="1"/>
</dbReference>
<dbReference type="SMART" id="SM01232">
    <property type="entry name" value="H2TH"/>
    <property type="match status" value="1"/>
</dbReference>
<evidence type="ECO:0000256" key="16">
    <source>
        <dbReference type="SAM" id="MobiDB-lite"/>
    </source>
</evidence>
<dbReference type="InterPro" id="IPR010663">
    <property type="entry name" value="Znf_FPG/IleRS"/>
</dbReference>
<keyword evidence="8" id="KW-0862">Zinc</keyword>
<organism evidence="19 20">
    <name type="scientific">Actinopolymorpha rutila</name>
    <dbReference type="NCBI Taxonomy" id="446787"/>
    <lineage>
        <taxon>Bacteria</taxon>
        <taxon>Bacillati</taxon>
        <taxon>Actinomycetota</taxon>
        <taxon>Actinomycetes</taxon>
        <taxon>Propionibacteriales</taxon>
        <taxon>Actinopolymorphaceae</taxon>
        <taxon>Actinopolymorpha</taxon>
    </lineage>
</organism>
<evidence type="ECO:0000256" key="8">
    <source>
        <dbReference type="ARBA" id="ARBA00022833"/>
    </source>
</evidence>
<name>A0A852ZE18_9ACTN</name>
<keyword evidence="20" id="KW-1185">Reference proteome</keyword>
<dbReference type="PROSITE" id="PS51068">
    <property type="entry name" value="FPG_CAT"/>
    <property type="match status" value="1"/>
</dbReference>
<evidence type="ECO:0000256" key="13">
    <source>
        <dbReference type="ARBA" id="ARBA00023295"/>
    </source>
</evidence>
<keyword evidence="10" id="KW-0234">DNA repair</keyword>
<dbReference type="EMBL" id="JACBZH010000001">
    <property type="protein sequence ID" value="NYH91421.1"/>
    <property type="molecule type" value="Genomic_DNA"/>
</dbReference>
<dbReference type="InterPro" id="IPR015887">
    <property type="entry name" value="DNA_glyclase_Znf_dom_DNA_BS"/>
</dbReference>
<protein>
    <submittedName>
        <fullName evidence="19">Formamidopyrimidine-DNA glycosylase</fullName>
        <ecNumber evidence="19">3.2.2.23</ecNumber>
        <ecNumber evidence="19">4.2.99.18</ecNumber>
    </submittedName>
</protein>
<evidence type="ECO:0000256" key="2">
    <source>
        <dbReference type="ARBA" id="ARBA00001947"/>
    </source>
</evidence>
<evidence type="ECO:0000256" key="3">
    <source>
        <dbReference type="ARBA" id="ARBA00009409"/>
    </source>
</evidence>
<dbReference type="CDD" id="cd08966">
    <property type="entry name" value="EcFpg-like_N"/>
    <property type="match status" value="1"/>
</dbReference>
<dbReference type="SUPFAM" id="SSF81624">
    <property type="entry name" value="N-terminal domain of MutM-like DNA repair proteins"/>
    <property type="match status" value="1"/>
</dbReference>
<feature type="domain" description="Formamidopyrimidine-DNA glycosylase catalytic" evidence="18">
    <location>
        <begin position="2"/>
        <end position="127"/>
    </location>
</feature>
<dbReference type="Gene3D" id="1.10.8.50">
    <property type="match status" value="1"/>
</dbReference>
<gene>
    <name evidence="19" type="ORF">F4554_004059</name>
</gene>
<evidence type="ECO:0000256" key="4">
    <source>
        <dbReference type="ARBA" id="ARBA00022723"/>
    </source>
</evidence>
<keyword evidence="7 19" id="KW-0378">Hydrolase</keyword>
<dbReference type="PANTHER" id="PTHR22993">
    <property type="entry name" value="FORMAMIDOPYRIMIDINE-DNA GLYCOSYLASE"/>
    <property type="match status" value="1"/>
</dbReference>
<accession>A0A852ZE18</accession>
<comment type="catalytic activity">
    <reaction evidence="1">
        <text>Hydrolysis of DNA containing ring-opened 7-methylguanine residues, releasing 2,6-diamino-4-hydroxy-5-(N-methyl)formamidopyrimidine.</text>
        <dbReference type="EC" id="3.2.2.23"/>
    </reaction>
</comment>
<dbReference type="InterPro" id="IPR000214">
    <property type="entry name" value="Znf_DNA_glyclase/AP_lyase"/>
</dbReference>
<comment type="caution">
    <text evidence="19">The sequence shown here is derived from an EMBL/GenBank/DDBJ whole genome shotgun (WGS) entry which is preliminary data.</text>
</comment>
<keyword evidence="4" id="KW-0479">Metal-binding</keyword>
<evidence type="ECO:0000256" key="7">
    <source>
        <dbReference type="ARBA" id="ARBA00022801"/>
    </source>
</evidence>
<evidence type="ECO:0000256" key="5">
    <source>
        <dbReference type="ARBA" id="ARBA00022763"/>
    </source>
</evidence>
<keyword evidence="6 15" id="KW-0863">Zinc-finger</keyword>
<keyword evidence="5" id="KW-0227">DNA damage</keyword>
<evidence type="ECO:0000256" key="14">
    <source>
        <dbReference type="ARBA" id="ARBA00044632"/>
    </source>
</evidence>